<dbReference type="SUPFAM" id="SSF55298">
    <property type="entry name" value="YjgF-like"/>
    <property type="match status" value="1"/>
</dbReference>
<gene>
    <name evidence="2" type="ORF">KK488_15835</name>
</gene>
<dbReference type="InterPro" id="IPR035959">
    <property type="entry name" value="RutC-like_sf"/>
</dbReference>
<dbReference type="AlphaFoldDB" id="A0A9X1DE84"/>
<dbReference type="GO" id="GO:0019239">
    <property type="term" value="F:deaminase activity"/>
    <property type="evidence" value="ECO:0007669"/>
    <property type="project" value="TreeGrafter"/>
</dbReference>
<dbReference type="CDD" id="cd00448">
    <property type="entry name" value="YjgF_YER057c_UK114_family"/>
    <property type="match status" value="1"/>
</dbReference>
<evidence type="ECO:0000313" key="3">
    <source>
        <dbReference type="Proteomes" id="UP001138757"/>
    </source>
</evidence>
<evidence type="ECO:0000313" key="2">
    <source>
        <dbReference type="EMBL" id="MBT2188426.1"/>
    </source>
</evidence>
<accession>A0A9X1DE84</accession>
<comment type="caution">
    <text evidence="2">The sequence shown here is derived from an EMBL/GenBank/DDBJ whole genome shotgun (WGS) entry which is preliminary data.</text>
</comment>
<feature type="signal peptide" evidence="1">
    <location>
        <begin position="1"/>
        <end position="21"/>
    </location>
</feature>
<reference evidence="2" key="1">
    <citation type="submission" date="2021-05" db="EMBL/GenBank/DDBJ databases">
        <title>Genome of Sphingobium sp. strain.</title>
        <authorList>
            <person name="Fan R."/>
        </authorList>
    </citation>
    <scope>NUCLEOTIDE SEQUENCE</scope>
    <source>
        <strain evidence="2">H33</strain>
    </source>
</reference>
<proteinExistence type="predicted"/>
<dbReference type="InterPro" id="IPR006175">
    <property type="entry name" value="YjgF/YER057c/UK114"/>
</dbReference>
<dbReference type="Pfam" id="PF01042">
    <property type="entry name" value="Ribonuc_L-PSP"/>
    <property type="match status" value="1"/>
</dbReference>
<evidence type="ECO:0000256" key="1">
    <source>
        <dbReference type="SAM" id="SignalP"/>
    </source>
</evidence>
<dbReference type="Gene3D" id="3.30.1330.40">
    <property type="entry name" value="RutC-like"/>
    <property type="match status" value="1"/>
</dbReference>
<keyword evidence="3" id="KW-1185">Reference proteome</keyword>
<dbReference type="RefSeq" id="WP_214624673.1">
    <property type="nucleotide sequence ID" value="NZ_JAHGAW010000010.1"/>
</dbReference>
<dbReference type="EMBL" id="JAHGAW010000010">
    <property type="protein sequence ID" value="MBT2188426.1"/>
    <property type="molecule type" value="Genomic_DNA"/>
</dbReference>
<sequence length="159" mass="16212">MKSLPLPLAALTLALAAPAAAQSGNVHYPAGGAMPAGATSPAGGPAFSAAVMAGDTLYISGSTDIDPATRKPPTDPKVGARIILDNMKNTLAKAGMTMDDLVWVQIFATDLGNYAAFNEVYRTYFKGPLPARAFLGAGSLLGGSNFEIMGIAVKSKPGK</sequence>
<feature type="chain" id="PRO_5040949625" evidence="1">
    <location>
        <begin position="22"/>
        <end position="159"/>
    </location>
</feature>
<dbReference type="Proteomes" id="UP001138757">
    <property type="component" value="Unassembled WGS sequence"/>
</dbReference>
<dbReference type="PANTHER" id="PTHR11803">
    <property type="entry name" value="2-IMINOBUTANOATE/2-IMINOPROPANOATE DEAMINASE RIDA"/>
    <property type="match status" value="1"/>
</dbReference>
<dbReference type="PANTHER" id="PTHR11803:SF39">
    <property type="entry name" value="2-IMINOBUTANOATE_2-IMINOPROPANOATE DEAMINASE"/>
    <property type="match status" value="1"/>
</dbReference>
<organism evidence="2 3">
    <name type="scientific">Sphingobium nicotianae</name>
    <dbReference type="NCBI Taxonomy" id="2782607"/>
    <lineage>
        <taxon>Bacteria</taxon>
        <taxon>Pseudomonadati</taxon>
        <taxon>Pseudomonadota</taxon>
        <taxon>Alphaproteobacteria</taxon>
        <taxon>Sphingomonadales</taxon>
        <taxon>Sphingomonadaceae</taxon>
        <taxon>Sphingobium</taxon>
    </lineage>
</organism>
<dbReference type="GO" id="GO:0005829">
    <property type="term" value="C:cytosol"/>
    <property type="evidence" value="ECO:0007669"/>
    <property type="project" value="TreeGrafter"/>
</dbReference>
<name>A0A9X1DE84_9SPHN</name>
<keyword evidence="1" id="KW-0732">Signal</keyword>
<protein>
    <submittedName>
        <fullName evidence="2">RidA family protein</fullName>
    </submittedName>
</protein>